<keyword evidence="3" id="KW-1185">Reference proteome</keyword>
<evidence type="ECO:0000313" key="3">
    <source>
        <dbReference type="Proteomes" id="UP000245921"/>
    </source>
</evidence>
<evidence type="ECO:0000256" key="1">
    <source>
        <dbReference type="SAM" id="Phobius"/>
    </source>
</evidence>
<organism evidence="2 3">
    <name type="scientific">Oceanotoga teriensis</name>
    <dbReference type="NCBI Taxonomy" id="515440"/>
    <lineage>
        <taxon>Bacteria</taxon>
        <taxon>Thermotogati</taxon>
        <taxon>Thermotogota</taxon>
        <taxon>Thermotogae</taxon>
        <taxon>Petrotogales</taxon>
        <taxon>Petrotogaceae</taxon>
        <taxon>Oceanotoga</taxon>
    </lineage>
</organism>
<dbReference type="AlphaFoldDB" id="A0AA45HJP2"/>
<gene>
    <name evidence="2" type="ORF">C7380_101110</name>
</gene>
<reference evidence="2 3" key="1">
    <citation type="submission" date="2018-05" db="EMBL/GenBank/DDBJ databases">
        <title>Genomic Encyclopedia of Type Strains, Phase IV (KMG-IV): sequencing the most valuable type-strain genomes for metagenomic binning, comparative biology and taxonomic classification.</title>
        <authorList>
            <person name="Goeker M."/>
        </authorList>
    </citation>
    <scope>NUCLEOTIDE SEQUENCE [LARGE SCALE GENOMIC DNA]</scope>
    <source>
        <strain evidence="2 3">DSM 24906</strain>
    </source>
</reference>
<evidence type="ECO:0000313" key="2">
    <source>
        <dbReference type="EMBL" id="PWJ96538.1"/>
    </source>
</evidence>
<comment type="caution">
    <text evidence="2">The sequence shown here is derived from an EMBL/GenBank/DDBJ whole genome shotgun (WGS) entry which is preliminary data.</text>
</comment>
<sequence length="59" mass="7257">MKKIFIGSFLYTIMILLIVFMFVNFFIYRFPDWIVRIVGIFMLINIFLISYNINKKIKR</sequence>
<dbReference type="Proteomes" id="UP000245921">
    <property type="component" value="Unassembled WGS sequence"/>
</dbReference>
<proteinExistence type="predicted"/>
<feature type="transmembrane region" description="Helical" evidence="1">
    <location>
        <begin position="33"/>
        <end position="53"/>
    </location>
</feature>
<keyword evidence="1" id="KW-0812">Transmembrane</keyword>
<name>A0AA45HJP2_9BACT</name>
<accession>A0AA45HJP2</accession>
<keyword evidence="1" id="KW-0472">Membrane</keyword>
<feature type="transmembrane region" description="Helical" evidence="1">
    <location>
        <begin position="9"/>
        <end position="27"/>
    </location>
</feature>
<keyword evidence="1" id="KW-1133">Transmembrane helix</keyword>
<dbReference type="EMBL" id="QGGI01000001">
    <property type="protein sequence ID" value="PWJ96538.1"/>
    <property type="molecule type" value="Genomic_DNA"/>
</dbReference>
<protein>
    <submittedName>
        <fullName evidence="2">Uncharacterized protein</fullName>
    </submittedName>
</protein>